<organism evidence="1 2">
    <name type="scientific">Oscillibacter hominis</name>
    <dbReference type="NCBI Taxonomy" id="2763056"/>
    <lineage>
        <taxon>Bacteria</taxon>
        <taxon>Bacillati</taxon>
        <taxon>Bacillota</taxon>
        <taxon>Clostridia</taxon>
        <taxon>Eubacteriales</taxon>
        <taxon>Oscillospiraceae</taxon>
        <taxon>Oscillibacter</taxon>
    </lineage>
</organism>
<reference evidence="1 2" key="1">
    <citation type="submission" date="2020-08" db="EMBL/GenBank/DDBJ databases">
        <authorList>
            <person name="Liu C."/>
            <person name="Sun Q."/>
        </authorList>
    </citation>
    <scope>NUCLEOTIDE SEQUENCE [LARGE SCALE GENOMIC DNA]</scope>
    <source>
        <strain evidence="1 2">NSJ-62</strain>
    </source>
</reference>
<keyword evidence="2" id="KW-1185">Reference proteome</keyword>
<sequence>MPIFNPILVGGGGSDAAPFSDQIFGYFSSLKGHVLRIESAIDVNGETLPCEPALSLPCEYWAARAALPTRLEEILGSDYASDAMVIDGTLSGASFQTRPENECTIMVSFPGATPNSPIHVVGYRSGIGYVTLDCTVGNGTVEYRILDFPIYSII</sequence>
<dbReference type="EMBL" id="CP060490">
    <property type="protein sequence ID" value="QNL43321.1"/>
    <property type="molecule type" value="Genomic_DNA"/>
</dbReference>
<dbReference type="KEGG" id="ohi:H8790_07355"/>
<proteinExistence type="predicted"/>
<dbReference type="RefSeq" id="WP_187331912.1">
    <property type="nucleotide sequence ID" value="NZ_CP060490.1"/>
</dbReference>
<dbReference type="AlphaFoldDB" id="A0A7G9B190"/>
<evidence type="ECO:0000313" key="1">
    <source>
        <dbReference type="EMBL" id="QNL43321.1"/>
    </source>
</evidence>
<protein>
    <submittedName>
        <fullName evidence="1">Uncharacterized protein</fullName>
    </submittedName>
</protein>
<dbReference type="Proteomes" id="UP000515960">
    <property type="component" value="Chromosome"/>
</dbReference>
<gene>
    <name evidence="1" type="ORF">H8790_07355</name>
</gene>
<evidence type="ECO:0000313" key="2">
    <source>
        <dbReference type="Proteomes" id="UP000515960"/>
    </source>
</evidence>
<accession>A0A7G9B190</accession>
<name>A0A7G9B190_9FIRM</name>